<dbReference type="AlphaFoldDB" id="A0A8W7PGL6"/>
<feature type="region of interest" description="Disordered" evidence="1">
    <location>
        <begin position="1"/>
        <end position="65"/>
    </location>
</feature>
<dbReference type="VEuPathDB" id="VectorBase:ACON2_034583"/>
<organism evidence="2">
    <name type="scientific">Anopheles coluzzii</name>
    <name type="common">African malaria mosquito</name>
    <dbReference type="NCBI Taxonomy" id="1518534"/>
    <lineage>
        <taxon>Eukaryota</taxon>
        <taxon>Metazoa</taxon>
        <taxon>Ecdysozoa</taxon>
        <taxon>Arthropoda</taxon>
        <taxon>Hexapoda</taxon>
        <taxon>Insecta</taxon>
        <taxon>Pterygota</taxon>
        <taxon>Neoptera</taxon>
        <taxon>Endopterygota</taxon>
        <taxon>Diptera</taxon>
        <taxon>Nematocera</taxon>
        <taxon>Culicoidea</taxon>
        <taxon>Culicidae</taxon>
        <taxon>Anophelinae</taxon>
        <taxon>Anopheles</taxon>
    </lineage>
</organism>
<sequence>MVMMQSPVSDCGQPESPSLSQPNSPPASTEPASHSPKTGCPVDLTRSMDNGGDTKPHAIRDTDKEAASKRLAFSVENILDPNKFNGKQHCASGGGGGGAVTPISGGIFGPKLNGTKLGGPALNGAAARRDPSYCTLHALAQYRRSIK</sequence>
<feature type="compositionally biased region" description="Basic and acidic residues" evidence="1">
    <location>
        <begin position="52"/>
        <end position="65"/>
    </location>
</feature>
<dbReference type="EnsemblMetazoa" id="ACOM031117-RA">
    <property type="protein sequence ID" value="ACOM031117-PA.1"/>
    <property type="gene ID" value="ACOM031117"/>
</dbReference>
<evidence type="ECO:0000313" key="2">
    <source>
        <dbReference type="EnsemblMetazoa" id="ACOM031117-PA.1"/>
    </source>
</evidence>
<protein>
    <submittedName>
        <fullName evidence="2">Uncharacterized protein</fullName>
    </submittedName>
</protein>
<name>A0A8W7PGL6_ANOCL</name>
<accession>A0A8W7PGL6</accession>
<reference evidence="2" key="1">
    <citation type="submission" date="2022-08" db="UniProtKB">
        <authorList>
            <consortium name="EnsemblMetazoa"/>
        </authorList>
    </citation>
    <scope>IDENTIFICATION</scope>
</reference>
<dbReference type="Proteomes" id="UP000075882">
    <property type="component" value="Unassembled WGS sequence"/>
</dbReference>
<feature type="compositionally biased region" description="Polar residues" evidence="1">
    <location>
        <begin position="15"/>
        <end position="36"/>
    </location>
</feature>
<evidence type="ECO:0000256" key="1">
    <source>
        <dbReference type="SAM" id="MobiDB-lite"/>
    </source>
</evidence>
<proteinExistence type="predicted"/>